<dbReference type="AlphaFoldDB" id="A0A0F9SMS9"/>
<proteinExistence type="predicted"/>
<accession>A0A0F9SMS9</accession>
<comment type="caution">
    <text evidence="1">The sequence shown here is derived from an EMBL/GenBank/DDBJ whole genome shotgun (WGS) entry which is preliminary data.</text>
</comment>
<dbReference type="EMBL" id="LAZR01000582">
    <property type="protein sequence ID" value="KKN63677.1"/>
    <property type="molecule type" value="Genomic_DNA"/>
</dbReference>
<sequence length="70" mass="7982">MRNPKEALTKAGYEAYRAHLWNLREALFFLTGHAEDLELDALDDGELCRGLYTLEGALHTHRLVLLGESR</sequence>
<gene>
    <name evidence="1" type="ORF">LCGC14_0499040</name>
</gene>
<organism evidence="1">
    <name type="scientific">marine sediment metagenome</name>
    <dbReference type="NCBI Taxonomy" id="412755"/>
    <lineage>
        <taxon>unclassified sequences</taxon>
        <taxon>metagenomes</taxon>
        <taxon>ecological metagenomes</taxon>
    </lineage>
</organism>
<reference evidence="1" key="1">
    <citation type="journal article" date="2015" name="Nature">
        <title>Complex archaea that bridge the gap between prokaryotes and eukaryotes.</title>
        <authorList>
            <person name="Spang A."/>
            <person name="Saw J.H."/>
            <person name="Jorgensen S.L."/>
            <person name="Zaremba-Niedzwiedzka K."/>
            <person name="Martijn J."/>
            <person name="Lind A.E."/>
            <person name="van Eijk R."/>
            <person name="Schleper C."/>
            <person name="Guy L."/>
            <person name="Ettema T.J."/>
        </authorList>
    </citation>
    <scope>NUCLEOTIDE SEQUENCE</scope>
</reference>
<name>A0A0F9SMS9_9ZZZZ</name>
<protein>
    <submittedName>
        <fullName evidence="1">Uncharacterized protein</fullName>
    </submittedName>
</protein>
<evidence type="ECO:0000313" key="1">
    <source>
        <dbReference type="EMBL" id="KKN63677.1"/>
    </source>
</evidence>